<dbReference type="InterPro" id="IPR007110">
    <property type="entry name" value="Ig-like_dom"/>
</dbReference>
<dbReference type="Pfam" id="PF07679">
    <property type="entry name" value="I-set"/>
    <property type="match status" value="1"/>
</dbReference>
<organism evidence="5">
    <name type="scientific">Lutzomyia longipalpis</name>
    <name type="common">Sand fly</name>
    <dbReference type="NCBI Taxonomy" id="7200"/>
    <lineage>
        <taxon>Eukaryota</taxon>
        <taxon>Metazoa</taxon>
        <taxon>Ecdysozoa</taxon>
        <taxon>Arthropoda</taxon>
        <taxon>Hexapoda</taxon>
        <taxon>Insecta</taxon>
        <taxon>Pterygota</taxon>
        <taxon>Neoptera</taxon>
        <taxon>Endopterygota</taxon>
        <taxon>Diptera</taxon>
        <taxon>Nematocera</taxon>
        <taxon>Psychodoidea</taxon>
        <taxon>Psychodidae</taxon>
        <taxon>Lutzomyia</taxon>
        <taxon>Lutzomyia</taxon>
    </lineage>
</organism>
<dbReference type="PROSITE" id="PS50835">
    <property type="entry name" value="IG_LIKE"/>
    <property type="match status" value="2"/>
</dbReference>
<name>A0A7G3AL82_LUTLO</name>
<reference evidence="5" key="1">
    <citation type="journal article" date="2020" name="BMC">
        <title>Leishmania infection induces a limited differential gene expression in the sand fly midgut.</title>
        <authorList>
            <person name="Coutinho-Abreu I.V."/>
            <person name="Serafim T.D."/>
            <person name="Meneses C."/>
            <person name="Kamhawi S."/>
            <person name="Oliveira F."/>
            <person name="Valenzuela J.G."/>
        </authorList>
    </citation>
    <scope>NUCLEOTIDE SEQUENCE</scope>
    <source>
        <strain evidence="5">Jacobina</strain>
        <tissue evidence="5">Midgut</tissue>
    </source>
</reference>
<dbReference type="PANTHER" id="PTHR10075:SF104">
    <property type="entry name" value="BASIGIN, ISOFORM G"/>
    <property type="match status" value="1"/>
</dbReference>
<dbReference type="PANTHER" id="PTHR10075">
    <property type="entry name" value="BASIGIN RELATED"/>
    <property type="match status" value="1"/>
</dbReference>
<dbReference type="Pfam" id="PF13927">
    <property type="entry name" value="Ig_3"/>
    <property type="match status" value="1"/>
</dbReference>
<dbReference type="InterPro" id="IPR013098">
    <property type="entry name" value="Ig_I-set"/>
</dbReference>
<feature type="signal peptide" evidence="3">
    <location>
        <begin position="1"/>
        <end position="21"/>
    </location>
</feature>
<feature type="domain" description="Ig-like" evidence="4">
    <location>
        <begin position="49"/>
        <end position="121"/>
    </location>
</feature>
<dbReference type="SMART" id="SM00408">
    <property type="entry name" value="IGc2"/>
    <property type="match status" value="2"/>
</dbReference>
<dbReference type="GO" id="GO:0098632">
    <property type="term" value="F:cell-cell adhesion mediator activity"/>
    <property type="evidence" value="ECO:0007669"/>
    <property type="project" value="TreeGrafter"/>
</dbReference>
<feature type="transmembrane region" description="Helical" evidence="2">
    <location>
        <begin position="234"/>
        <end position="254"/>
    </location>
</feature>
<accession>A0A7G3AL82</accession>
<feature type="domain" description="Ig-like" evidence="4">
    <location>
        <begin position="123"/>
        <end position="214"/>
    </location>
</feature>
<evidence type="ECO:0000256" key="1">
    <source>
        <dbReference type="ARBA" id="ARBA00023319"/>
    </source>
</evidence>
<dbReference type="GO" id="GO:0007156">
    <property type="term" value="P:homophilic cell adhesion via plasma membrane adhesion molecules"/>
    <property type="evidence" value="ECO:0007669"/>
    <property type="project" value="TreeGrafter"/>
</dbReference>
<sequence length="269" mass="30125">MFQLNVFLIILVAFTVQRVEAQSTAATAAAVAVVDNATTIIVFNINRPLVLSCNLTLPEINGTQEIRWYKNGTSVEDVEGLQGRYQVFPEEQLFVIDRTHLEDHGEYACEVNTTAQVSEATFTAVAMVAARLPKNTQLIEGENLWLVCRVFGSNPTVSWILPDAQSTVITNSTERVQLFEYDGVPNSALEILNVRLDERGNYTCVVNNLATELAGYPPAMAYGMVRVRSHLAPLWPVCGMAVEFFVLFVILYLYEKYRDPEDVSWFLCV</sequence>
<dbReference type="SMART" id="SM00409">
    <property type="entry name" value="IG"/>
    <property type="match status" value="2"/>
</dbReference>
<feature type="chain" id="PRO_5028852674" description="Ig-like domain-containing protein" evidence="3">
    <location>
        <begin position="22"/>
        <end position="269"/>
    </location>
</feature>
<dbReference type="EMBL" id="GITU01004274">
    <property type="protein sequence ID" value="MBC1172977.1"/>
    <property type="molecule type" value="Transcribed_RNA"/>
</dbReference>
<dbReference type="InterPro" id="IPR003598">
    <property type="entry name" value="Ig_sub2"/>
</dbReference>
<protein>
    <recommendedName>
        <fullName evidence="4">Ig-like domain-containing protein</fullName>
    </recommendedName>
</protein>
<evidence type="ECO:0000313" key="5">
    <source>
        <dbReference type="EMBL" id="MBC1172977.1"/>
    </source>
</evidence>
<keyword evidence="2" id="KW-1133">Transmembrane helix</keyword>
<keyword evidence="2" id="KW-0812">Transmembrane</keyword>
<dbReference type="Gene3D" id="2.60.40.10">
    <property type="entry name" value="Immunoglobulins"/>
    <property type="match status" value="2"/>
</dbReference>
<evidence type="ECO:0000259" key="4">
    <source>
        <dbReference type="PROSITE" id="PS50835"/>
    </source>
</evidence>
<keyword evidence="1" id="KW-0393">Immunoglobulin domain</keyword>
<dbReference type="VEuPathDB" id="VectorBase:LLONM1_004863"/>
<dbReference type="GO" id="GO:0030424">
    <property type="term" value="C:axon"/>
    <property type="evidence" value="ECO:0007669"/>
    <property type="project" value="TreeGrafter"/>
</dbReference>
<evidence type="ECO:0000256" key="2">
    <source>
        <dbReference type="SAM" id="Phobius"/>
    </source>
</evidence>
<dbReference type="GO" id="GO:0007411">
    <property type="term" value="P:axon guidance"/>
    <property type="evidence" value="ECO:0007669"/>
    <property type="project" value="TreeGrafter"/>
</dbReference>
<proteinExistence type="predicted"/>
<dbReference type="InterPro" id="IPR003599">
    <property type="entry name" value="Ig_sub"/>
</dbReference>
<evidence type="ECO:0000256" key="3">
    <source>
        <dbReference type="SAM" id="SignalP"/>
    </source>
</evidence>
<dbReference type="SUPFAM" id="SSF48726">
    <property type="entry name" value="Immunoglobulin"/>
    <property type="match status" value="2"/>
</dbReference>
<keyword evidence="3" id="KW-0732">Signal</keyword>
<keyword evidence="2" id="KW-0472">Membrane</keyword>
<dbReference type="InterPro" id="IPR036179">
    <property type="entry name" value="Ig-like_dom_sf"/>
</dbReference>
<dbReference type="AlphaFoldDB" id="A0A7G3AL82"/>
<dbReference type="GO" id="GO:0070593">
    <property type="term" value="P:dendrite self-avoidance"/>
    <property type="evidence" value="ECO:0007669"/>
    <property type="project" value="TreeGrafter"/>
</dbReference>
<dbReference type="GO" id="GO:0005886">
    <property type="term" value="C:plasma membrane"/>
    <property type="evidence" value="ECO:0007669"/>
    <property type="project" value="TreeGrafter"/>
</dbReference>
<dbReference type="InterPro" id="IPR013783">
    <property type="entry name" value="Ig-like_fold"/>
</dbReference>